<sequence length="78" mass="9315">MAKQKKLTEKENEVRRKKRKDREAKAFQVVVDKLKKEKSEEELLKIVSIQPENHELNDFMAARKALDELKVPYEKSFK</sequence>
<name>A0A0F9IS21_9ZZZZ</name>
<dbReference type="EMBL" id="LAZR01011725">
    <property type="protein sequence ID" value="KKM60199.1"/>
    <property type="molecule type" value="Genomic_DNA"/>
</dbReference>
<gene>
    <name evidence="2" type="ORF">LCGC14_1544300</name>
</gene>
<evidence type="ECO:0000256" key="1">
    <source>
        <dbReference type="SAM" id="MobiDB-lite"/>
    </source>
</evidence>
<feature type="region of interest" description="Disordered" evidence="1">
    <location>
        <begin position="1"/>
        <end position="23"/>
    </location>
</feature>
<comment type="caution">
    <text evidence="2">The sequence shown here is derived from an EMBL/GenBank/DDBJ whole genome shotgun (WGS) entry which is preliminary data.</text>
</comment>
<proteinExistence type="predicted"/>
<evidence type="ECO:0000313" key="2">
    <source>
        <dbReference type="EMBL" id="KKM60199.1"/>
    </source>
</evidence>
<organism evidence="2">
    <name type="scientific">marine sediment metagenome</name>
    <dbReference type="NCBI Taxonomy" id="412755"/>
    <lineage>
        <taxon>unclassified sequences</taxon>
        <taxon>metagenomes</taxon>
        <taxon>ecological metagenomes</taxon>
    </lineage>
</organism>
<reference evidence="2" key="1">
    <citation type="journal article" date="2015" name="Nature">
        <title>Complex archaea that bridge the gap between prokaryotes and eukaryotes.</title>
        <authorList>
            <person name="Spang A."/>
            <person name="Saw J.H."/>
            <person name="Jorgensen S.L."/>
            <person name="Zaremba-Niedzwiedzka K."/>
            <person name="Martijn J."/>
            <person name="Lind A.E."/>
            <person name="van Eijk R."/>
            <person name="Schleper C."/>
            <person name="Guy L."/>
            <person name="Ettema T.J."/>
        </authorList>
    </citation>
    <scope>NUCLEOTIDE SEQUENCE</scope>
</reference>
<feature type="compositionally biased region" description="Basic and acidic residues" evidence="1">
    <location>
        <begin position="1"/>
        <end position="14"/>
    </location>
</feature>
<protein>
    <submittedName>
        <fullName evidence="2">Uncharacterized protein</fullName>
    </submittedName>
</protein>
<accession>A0A0F9IS21</accession>
<dbReference type="AlphaFoldDB" id="A0A0F9IS21"/>